<evidence type="ECO:0000256" key="1">
    <source>
        <dbReference type="SAM" id="MobiDB-lite"/>
    </source>
</evidence>
<feature type="compositionally biased region" description="Basic residues" evidence="1">
    <location>
        <begin position="66"/>
        <end position="84"/>
    </location>
</feature>
<dbReference type="EMBL" id="GEEE01023520">
    <property type="protein sequence ID" value="JAP39705.1"/>
    <property type="molecule type" value="Transcribed_RNA"/>
</dbReference>
<organism evidence="2">
    <name type="scientific">Schistocephalus solidus</name>
    <name type="common">Tapeworm</name>
    <dbReference type="NCBI Taxonomy" id="70667"/>
    <lineage>
        <taxon>Eukaryota</taxon>
        <taxon>Metazoa</taxon>
        <taxon>Spiralia</taxon>
        <taxon>Lophotrochozoa</taxon>
        <taxon>Platyhelminthes</taxon>
        <taxon>Cestoda</taxon>
        <taxon>Eucestoda</taxon>
        <taxon>Diphyllobothriidea</taxon>
        <taxon>Diphyllobothriidae</taxon>
        <taxon>Schistocephalus</taxon>
    </lineage>
</organism>
<proteinExistence type="predicted"/>
<evidence type="ECO:0000313" key="2">
    <source>
        <dbReference type="EMBL" id="JAP39705.1"/>
    </source>
</evidence>
<sequence length="394" mass="43782">MYNVQKVLSLESSPLMRLEKRLNSLRNTHETALLRNATMEIKNANVNRILMDSLMLRLHSVDSKSKKNKRIASRGKLSSPKKVRLSKSQDIFGSKCAPHPTCPPKFHAMKQADIHLLKTMRGTPSFDRSDIETIIAKDAYGMRNELPKVEPVFPPPPDSAAAAAVPAPVSIYPQESACPGLSSNLIPRSGLKMQKQASSPIHTASNSGRLGKFSPNCALPRQLATYQPPLCQPNRQVSPSQVPHNAYPYQDFRNKYEQGCYSNSQVGYDPFTPQHFCTGYQDFSQYPRSTDQPDWNSLCKYGSVSGDSNRTVPNMNASASEADCNFRVYPNVNPLRPELSTPFNTSPFMQDAPTYSMSIGSHNTTYGISQHNYTYPQVPLTTTPVVTTSYVQPS</sequence>
<gene>
    <name evidence="2" type="ORF">TR148586</name>
</gene>
<name>A0A0X3NJC9_SCHSO</name>
<accession>A0A0X3NJC9</accession>
<dbReference type="AlphaFoldDB" id="A0A0X3NJC9"/>
<reference evidence="2" key="1">
    <citation type="submission" date="2016-01" db="EMBL/GenBank/DDBJ databases">
        <title>Reference transcriptome for the parasite Schistocephalus solidus: insights into the molecular evolution of parasitism.</title>
        <authorList>
            <person name="Hebert F.O."/>
            <person name="Grambauer S."/>
            <person name="Barber I."/>
            <person name="Landry C.R."/>
            <person name="Aubin-Horth N."/>
        </authorList>
    </citation>
    <scope>NUCLEOTIDE SEQUENCE</scope>
</reference>
<feature type="region of interest" description="Disordered" evidence="1">
    <location>
        <begin position="63"/>
        <end position="84"/>
    </location>
</feature>
<protein>
    <submittedName>
        <fullName evidence="2">Uncharacterized protein</fullName>
    </submittedName>
</protein>